<keyword evidence="2" id="KW-0564">Palmitate</keyword>
<dbReference type="Gene3D" id="1.20.1600.10">
    <property type="entry name" value="Outer membrane efflux proteins (OEP)"/>
    <property type="match status" value="1"/>
</dbReference>
<protein>
    <submittedName>
        <fullName evidence="3">Efflux transporter outer membrane subunit</fullName>
    </submittedName>
</protein>
<dbReference type="RefSeq" id="WP_114811755.1">
    <property type="nucleotide sequence ID" value="NZ_CP139965.1"/>
</dbReference>
<dbReference type="PANTHER" id="PTHR30203">
    <property type="entry name" value="OUTER MEMBRANE CATION EFFLUX PROTEIN"/>
    <property type="match status" value="1"/>
</dbReference>
<name>A0ABZ0WPK1_9BURK</name>
<comment type="similarity">
    <text evidence="1 2">Belongs to the outer membrane factor (OMF) (TC 1.B.17) family.</text>
</comment>
<dbReference type="SUPFAM" id="SSF56954">
    <property type="entry name" value="Outer membrane efflux proteins (OEP)"/>
    <property type="match status" value="1"/>
</dbReference>
<dbReference type="PROSITE" id="PS51257">
    <property type="entry name" value="PROKAR_LIPOPROTEIN"/>
    <property type="match status" value="1"/>
</dbReference>
<evidence type="ECO:0000313" key="3">
    <source>
        <dbReference type="EMBL" id="WQD79317.1"/>
    </source>
</evidence>
<comment type="subcellular location">
    <subcellularLocation>
        <location evidence="2">Cell membrane</location>
        <topology evidence="2">Lipid-anchor</topology>
    </subcellularLocation>
</comment>
<keyword evidence="2" id="KW-0472">Membrane</keyword>
<keyword evidence="2" id="KW-1134">Transmembrane beta strand</keyword>
<gene>
    <name evidence="3" type="ORF">U0042_06335</name>
</gene>
<evidence type="ECO:0000256" key="1">
    <source>
        <dbReference type="ARBA" id="ARBA00007613"/>
    </source>
</evidence>
<dbReference type="NCBIfam" id="TIGR01845">
    <property type="entry name" value="outer_NodT"/>
    <property type="match status" value="1"/>
</dbReference>
<dbReference type="Proteomes" id="UP001325479">
    <property type="component" value="Chromosome"/>
</dbReference>
<evidence type="ECO:0000256" key="2">
    <source>
        <dbReference type="RuleBase" id="RU362097"/>
    </source>
</evidence>
<keyword evidence="4" id="KW-1185">Reference proteome</keyword>
<reference evidence="3 4" key="1">
    <citation type="submission" date="2023-12" db="EMBL/GenBank/DDBJ databases">
        <title>Genome sequencing and assembly of bacterial species from a model synthetic community.</title>
        <authorList>
            <person name="Hogle S.L."/>
        </authorList>
    </citation>
    <scope>NUCLEOTIDE SEQUENCE [LARGE SCALE GENOMIC DNA]</scope>
    <source>
        <strain evidence="3 4">HAMBI 2494</strain>
    </source>
</reference>
<dbReference type="EMBL" id="CP139965">
    <property type="protein sequence ID" value="WQD79317.1"/>
    <property type="molecule type" value="Genomic_DNA"/>
</dbReference>
<sequence length="484" mass="51974">MRRARVAFSGVLAALLLGGCMIGPDYVRPQVDVPAAYKEGTPSAPLAAAATSGAAASSTWTRATPADAAARGPWWTRFGDAQLCALESRVDVSNQTVQKAAAQWREARAMVASAHADWFPTIGASTAASNLHDSANVIGHQQTAGKTFQDYSVVADATWEPDLWGRVAHENDAARANEQASAADLQSVRLAMQSELAVDYFNLRTLDATQRLLDQTLSDYRQALDLTTSRYRIGISSQADVEQARTQLQATEAQDLDLGVARAQYEHAIATLIGQPASTFTLPPAAADFTPPAIPPGVPSQLLERRPDIAAAERRVAAANDQIGIAESAFFPNLVLSAAGGLESSALSNWLMAPSRVWSLGPALAGTLFDGGRRRAETDRAKAQYDASVADYRQTVLAAFQQVEDNLAALRILQQETTQQDAAVQSAEKTLQLELEQYRIGTVNYLDVVTAQNTALTNERLAVDLRRREMDASVDLVKALGGIW</sequence>
<evidence type="ECO:0000313" key="4">
    <source>
        <dbReference type="Proteomes" id="UP001325479"/>
    </source>
</evidence>
<dbReference type="InterPro" id="IPR003423">
    <property type="entry name" value="OMP_efflux"/>
</dbReference>
<proteinExistence type="inferred from homology"/>
<dbReference type="InterPro" id="IPR010131">
    <property type="entry name" value="MdtP/NodT-like"/>
</dbReference>
<keyword evidence="2" id="KW-0449">Lipoprotein</keyword>
<dbReference type="Pfam" id="PF02321">
    <property type="entry name" value="OEP"/>
    <property type="match status" value="2"/>
</dbReference>
<dbReference type="Gene3D" id="2.20.200.10">
    <property type="entry name" value="Outer membrane efflux proteins (OEP)"/>
    <property type="match status" value="1"/>
</dbReference>
<organism evidence="3 4">
    <name type="scientific">Paraburkholderia kururiensis</name>
    <dbReference type="NCBI Taxonomy" id="984307"/>
    <lineage>
        <taxon>Bacteria</taxon>
        <taxon>Pseudomonadati</taxon>
        <taxon>Pseudomonadota</taxon>
        <taxon>Betaproteobacteria</taxon>
        <taxon>Burkholderiales</taxon>
        <taxon>Burkholderiaceae</taxon>
        <taxon>Paraburkholderia</taxon>
    </lineage>
</organism>
<keyword evidence="2" id="KW-0812">Transmembrane</keyword>
<dbReference type="PANTHER" id="PTHR30203:SF33">
    <property type="entry name" value="BLR4455 PROTEIN"/>
    <property type="match status" value="1"/>
</dbReference>
<accession>A0ABZ0WPK1</accession>